<keyword evidence="2" id="KW-1185">Reference proteome</keyword>
<reference evidence="1 2" key="1">
    <citation type="submission" date="2023-04" db="EMBL/GenBank/DDBJ databases">
        <title>Funneling lignin-derived compounds into biodiesel using alkali-halophilic Citricoccus sp. P2.</title>
        <authorList>
            <person name="Luo C.-B."/>
        </authorList>
    </citation>
    <scope>NUCLEOTIDE SEQUENCE [LARGE SCALE GENOMIC DNA]</scope>
    <source>
        <strain evidence="1 2">P2</strain>
    </source>
</reference>
<accession>A0ABY8H5K8</accession>
<evidence type="ECO:0000313" key="1">
    <source>
        <dbReference type="EMBL" id="WFP15942.1"/>
    </source>
</evidence>
<gene>
    <name evidence="1" type="ORF">P8192_11135</name>
</gene>
<dbReference type="Proteomes" id="UP001219037">
    <property type="component" value="Chromosome"/>
</dbReference>
<sequence>MASSRSVSSRRSSDPMDVFTPAYRRLVPELLGIEWSAQEGMSAQEFGARCAQSPAAQHFTETDLQIPVALSRFYLAVGGCEEVLETDHFFFAPEEFDVRDGHLMFLEDAEESTVWGIPVDQLSLPDPLVAQRSSGADAETGAWRPLEGTVSEFITDLFAWMLETAESESGNERDDEDGRS</sequence>
<name>A0ABY8H5K8_9MICC</name>
<dbReference type="EMBL" id="CP121252">
    <property type="protein sequence ID" value="WFP15942.1"/>
    <property type="molecule type" value="Genomic_DNA"/>
</dbReference>
<proteinExistence type="predicted"/>
<evidence type="ECO:0008006" key="3">
    <source>
        <dbReference type="Google" id="ProtNLM"/>
    </source>
</evidence>
<evidence type="ECO:0000313" key="2">
    <source>
        <dbReference type="Proteomes" id="UP001219037"/>
    </source>
</evidence>
<dbReference type="RefSeq" id="WP_278157108.1">
    <property type="nucleotide sequence ID" value="NZ_CP121252.1"/>
</dbReference>
<organism evidence="1 2">
    <name type="scientific">Citricoccus muralis</name>
    <dbReference type="NCBI Taxonomy" id="169134"/>
    <lineage>
        <taxon>Bacteria</taxon>
        <taxon>Bacillati</taxon>
        <taxon>Actinomycetota</taxon>
        <taxon>Actinomycetes</taxon>
        <taxon>Micrococcales</taxon>
        <taxon>Micrococcaceae</taxon>
        <taxon>Citricoccus</taxon>
    </lineage>
</organism>
<protein>
    <recommendedName>
        <fullName evidence="3">SUKH superfamily protein</fullName>
    </recommendedName>
</protein>